<proteinExistence type="predicted"/>
<feature type="compositionally biased region" description="Polar residues" evidence="2">
    <location>
        <begin position="1749"/>
        <end position="1765"/>
    </location>
</feature>
<feature type="compositionally biased region" description="Low complexity" evidence="2">
    <location>
        <begin position="621"/>
        <end position="630"/>
    </location>
</feature>
<reference evidence="3 4" key="1">
    <citation type="submission" date="2013-05" db="EMBL/GenBank/DDBJ databases">
        <title>Draft genome of the parasitic nematode Anyclostoma ceylanicum.</title>
        <authorList>
            <person name="Mitreva M."/>
        </authorList>
    </citation>
    <scope>NUCLEOTIDE SEQUENCE [LARGE SCALE GENOMIC DNA]</scope>
</reference>
<feature type="compositionally biased region" description="Polar residues" evidence="2">
    <location>
        <begin position="1798"/>
        <end position="1807"/>
    </location>
</feature>
<evidence type="ECO:0000256" key="2">
    <source>
        <dbReference type="SAM" id="MobiDB-lite"/>
    </source>
</evidence>
<evidence type="ECO:0000313" key="3">
    <source>
        <dbReference type="EMBL" id="EPB73928.1"/>
    </source>
</evidence>
<dbReference type="EMBL" id="KE124964">
    <property type="protein sequence ID" value="EPB73928.1"/>
    <property type="molecule type" value="Genomic_DNA"/>
</dbReference>
<sequence>MQADKENLTNTPKVREVKKRPSLQSPFSAASPNVRPAPKKLGRPFHELGDQNLDATSVAEETFNMSSVKIGLSESMTEAQSLSLAMSSNTRICYGDRTSEGSVFERSEFQEIVFHEGDRHQLPGDRNLEETFAVTDQTQLTDSSDTLKENSPVPAYCDANLEETTVESTVSDLDESKGTITHSVAKDVDEAVASMQSANSTLTSAELDEHNAVRITCDGNLEETSVETTFNEADISRGTLVNDTTRDSNRFSPPGQSANSTLTEDKIQKDIHIPVGCDANLEETSVESTYESDVSQITVTCNTTVEPQTMGATFTVAADEKGYRAPVLSDANLEETANESNLYDLTQTTSVGDETLTHYFNEDIAPGHHTSNVFLKETEARTPKAAAQETSGIRVFVDAKASPLTSGCEELGEGLSLANELGELGVKLNCSSDIRVTASVNVSVVEESEATSKDMSSFSERSEEPSAAFACKSSSDSCVKSEAPSLPLDATQYAEVTMDITACSIAGEADDTLAVFEKFEGITHQCYSGPDSALDHISGDIEKCPSAQEGDVCTAEADSFTNLAEDTFAALNLVAPPSSPKPDAADEPERKEVAVPTELQLGTDYQEAPTRQVYRPRRPSNSRPNVSLSPIADLSRSDAGSRASTIRVPLDFVTDRSPTASQNRKYNLNDSEISFLMNENRIYDMALRNGVESPEELDTLKKDISQLEQDKRELHEKLRSATEELEAYRTGAASKNSEIADVTKKLNDMTKAKEHAERTVADYEYVVEDMKRRHIKQKEDLQAKVISLEEELGRCRAQLLSQSEMTFTAGGLATELNLVKEELLIKENAQNEAEKRCETLAKLGSVTEKSEALQKEIAKLLLVVDEKESARKIEEERVNMKCRELEAKLKEMDSVVINSEEEVERLKRQLEATMNDLTLLREVQTESELDILRLKINSEEEVERLKRQLEATMNDLTLLREVQTESELDILRLKDELKNTTVDAEKAREDATRMKEELERAQAELKEKLELFNEQQAKAAEMSDKVAALEEQLEAEKLARDVTGREIEQLREENNVAVEALKEAKSAITLAESRAEEAEKKIKEQKEYQKALDLRIHEAESTAAEYLADRAVLERQVADEKAKVSQFKNEIDELCELTTKLKGDMAEQVKALAELNAELLEQRELFARKVAEEEEASKKMAELEQEVGRLQEEKKNLMEEVQREKDAYEEKLAEIEKLTAAAAEFEKSLTALQVERDSLKDELTTASEKLVESEKAEQEITSLQSEVAALTAERDDLVRRVTAAEEVTKKSSEEADEVREALDQCKAEVVALTAHKALLEEEFNVKKNDFEEKSAESEKLRQEVVELDSALEQLRSEGSKLSDELDAAKEKLLVELAAKEEAEKAMAAMETEKFSLRNEVDNLQVELKAAKQQHEREIMDANKTIDELREQELKLKQRIEAAEAAAKEGVPEDSSKEIAELRRALEVKEAYIEDLSKECDKFDEIEAELKEEIAQLCKERDQLKAQIDPSSVPVVQNLRAALTEGVKMLTPDHTVVENEAITKEMKEKMEQLEREVANLKMEKEQLERIANYSTCNEVGELKRYLAIKDDHIDYLGRQCDEFDALEEKYLQQIAELTKERDQLKAQVDPSSVPVAPVVPILTEALTEGISNDSAHMSLFWDVDRKIQQLEDLVEKLEEERVQIEEASKSADEIRALKGRIAELEEQNNELKKQKKSRASTAKPTGTGADRTFSVEEMEESADKDGPFQSAPSSPTMPLPSNSFESSAGPMYEESAIETAAVTPNRTLHTTLYKRMDKTTTLADTPGSTKRENSRCAQQ</sequence>
<feature type="coiled-coil region" evidence="1">
    <location>
        <begin position="697"/>
        <end position="1506"/>
    </location>
</feature>
<feature type="region of interest" description="Disordered" evidence="2">
    <location>
        <begin position="599"/>
        <end position="640"/>
    </location>
</feature>
<protein>
    <submittedName>
        <fullName evidence="3">M protein repeat protein</fullName>
    </submittedName>
</protein>
<feature type="region of interest" description="Disordered" evidence="2">
    <location>
        <begin position="1707"/>
        <end position="1818"/>
    </location>
</feature>
<dbReference type="Proteomes" id="UP000054495">
    <property type="component" value="Unassembled WGS sequence"/>
</dbReference>
<keyword evidence="1" id="KW-0175">Coiled coil</keyword>
<gene>
    <name evidence="3" type="ORF">ANCCEY_06990</name>
</gene>
<dbReference type="Gene3D" id="1.10.287.1490">
    <property type="match status" value="1"/>
</dbReference>
<dbReference type="PANTHER" id="PTHR43941">
    <property type="entry name" value="STRUCTURAL MAINTENANCE OF CHROMOSOMES PROTEIN 2"/>
    <property type="match status" value="1"/>
</dbReference>
<feature type="coiled-coil region" evidence="1">
    <location>
        <begin position="1535"/>
        <end position="1569"/>
    </location>
</feature>
<accession>A0A0D6LRV6</accession>
<keyword evidence="4" id="KW-1185">Reference proteome</keyword>
<name>A0A0D6LRV6_9BILA</name>
<feature type="compositionally biased region" description="Basic and acidic residues" evidence="2">
    <location>
        <begin position="1808"/>
        <end position="1818"/>
    </location>
</feature>
<organism evidence="3 4">
    <name type="scientific">Ancylostoma ceylanicum</name>
    <dbReference type="NCBI Taxonomy" id="53326"/>
    <lineage>
        <taxon>Eukaryota</taxon>
        <taxon>Metazoa</taxon>
        <taxon>Ecdysozoa</taxon>
        <taxon>Nematoda</taxon>
        <taxon>Chromadorea</taxon>
        <taxon>Rhabditida</taxon>
        <taxon>Rhabditina</taxon>
        <taxon>Rhabditomorpha</taxon>
        <taxon>Strongyloidea</taxon>
        <taxon>Ancylostomatidae</taxon>
        <taxon>Ancylostomatinae</taxon>
        <taxon>Ancylostoma</taxon>
    </lineage>
</organism>
<feature type="compositionally biased region" description="Polar residues" evidence="2">
    <location>
        <begin position="22"/>
        <end position="31"/>
    </location>
</feature>
<feature type="region of interest" description="Disordered" evidence="2">
    <location>
        <begin position="1"/>
        <end position="48"/>
    </location>
</feature>
<feature type="coiled-coil region" evidence="1">
    <location>
        <begin position="1599"/>
        <end position="1626"/>
    </location>
</feature>
<feature type="compositionally biased region" description="Polar residues" evidence="2">
    <location>
        <begin position="250"/>
        <end position="261"/>
    </location>
</feature>
<evidence type="ECO:0000256" key="1">
    <source>
        <dbReference type="SAM" id="Coils"/>
    </source>
</evidence>
<feature type="region of interest" description="Disordered" evidence="2">
    <location>
        <begin position="242"/>
        <end position="261"/>
    </location>
</feature>
<evidence type="ECO:0000313" key="4">
    <source>
        <dbReference type="Proteomes" id="UP000054495"/>
    </source>
</evidence>
<dbReference type="PANTHER" id="PTHR43941:SF1">
    <property type="entry name" value="STRUCTURAL MAINTENANCE OF CHROMOSOMES PROTEIN 2"/>
    <property type="match status" value="1"/>
</dbReference>